<dbReference type="PANTHER" id="PTHR46599">
    <property type="entry name" value="PIGGYBAC TRANSPOSABLE ELEMENT-DERIVED PROTEIN 4"/>
    <property type="match status" value="1"/>
</dbReference>
<dbReference type="PANTHER" id="PTHR46599:SF3">
    <property type="entry name" value="PIGGYBAC TRANSPOSABLE ELEMENT-DERIVED PROTEIN 4"/>
    <property type="match status" value="1"/>
</dbReference>
<dbReference type="EMBL" id="KQ435804">
    <property type="protein sequence ID" value="KOX73025.1"/>
    <property type="molecule type" value="Genomic_DNA"/>
</dbReference>
<gene>
    <name evidence="2" type="ORF">WN51_01747</name>
</gene>
<reference evidence="2 3" key="1">
    <citation type="submission" date="2015-07" db="EMBL/GenBank/DDBJ databases">
        <title>The genome of Melipona quadrifasciata.</title>
        <authorList>
            <person name="Pan H."/>
            <person name="Kapheim K."/>
        </authorList>
    </citation>
    <scope>NUCLEOTIDE SEQUENCE [LARGE SCALE GENOMIC DNA]</scope>
    <source>
        <strain evidence="2">0111107301</strain>
        <tissue evidence="2">Whole body</tissue>
    </source>
</reference>
<keyword evidence="3" id="KW-1185">Reference proteome</keyword>
<protein>
    <recommendedName>
        <fullName evidence="1">PiggyBac transposable element-derived protein domain-containing protein</fullName>
    </recommendedName>
</protein>
<dbReference type="InterPro" id="IPR029526">
    <property type="entry name" value="PGBD"/>
</dbReference>
<sequence>MPLKRFLQITRFLHFANNDVTDNRDKLRKVRPVINHYNKKFKEVYVMEENIAIDESLIKFMGCMSYR</sequence>
<organism evidence="2 3">
    <name type="scientific">Melipona quadrifasciata</name>
    <dbReference type="NCBI Taxonomy" id="166423"/>
    <lineage>
        <taxon>Eukaryota</taxon>
        <taxon>Metazoa</taxon>
        <taxon>Ecdysozoa</taxon>
        <taxon>Arthropoda</taxon>
        <taxon>Hexapoda</taxon>
        <taxon>Insecta</taxon>
        <taxon>Pterygota</taxon>
        <taxon>Neoptera</taxon>
        <taxon>Endopterygota</taxon>
        <taxon>Hymenoptera</taxon>
        <taxon>Apocrita</taxon>
        <taxon>Aculeata</taxon>
        <taxon>Apoidea</taxon>
        <taxon>Anthophila</taxon>
        <taxon>Apidae</taxon>
        <taxon>Melipona</taxon>
    </lineage>
</organism>
<dbReference type="OrthoDB" id="7615285at2759"/>
<dbReference type="STRING" id="166423.A0A0M8ZXC1"/>
<proteinExistence type="predicted"/>
<dbReference type="Pfam" id="PF13843">
    <property type="entry name" value="DDE_Tnp_1_7"/>
    <property type="match status" value="1"/>
</dbReference>
<evidence type="ECO:0000259" key="1">
    <source>
        <dbReference type="Pfam" id="PF13843"/>
    </source>
</evidence>
<evidence type="ECO:0000313" key="2">
    <source>
        <dbReference type="EMBL" id="KOX73025.1"/>
    </source>
</evidence>
<evidence type="ECO:0000313" key="3">
    <source>
        <dbReference type="Proteomes" id="UP000053105"/>
    </source>
</evidence>
<dbReference type="AlphaFoldDB" id="A0A0M8ZXC1"/>
<name>A0A0M8ZXC1_9HYME</name>
<feature type="domain" description="PiggyBac transposable element-derived protein" evidence="1">
    <location>
        <begin position="1"/>
        <end position="66"/>
    </location>
</feature>
<dbReference type="Proteomes" id="UP000053105">
    <property type="component" value="Unassembled WGS sequence"/>
</dbReference>
<accession>A0A0M8ZXC1</accession>